<protein>
    <submittedName>
        <fullName evidence="1">Uncharacterized protein</fullName>
    </submittedName>
</protein>
<dbReference type="Pfam" id="PF11672">
    <property type="entry name" value="DUF3268"/>
    <property type="match status" value="1"/>
</dbReference>
<reference evidence="1 2" key="1">
    <citation type="submission" date="2019-07" db="EMBL/GenBank/DDBJ databases">
        <title>The draft genome sequence of Aquimarina algiphila M91.</title>
        <authorList>
            <person name="Meng X."/>
        </authorList>
    </citation>
    <scope>NUCLEOTIDE SEQUENCE [LARGE SCALE GENOMIC DNA]</scope>
    <source>
        <strain evidence="1 2">M91</strain>
    </source>
</reference>
<dbReference type="AlphaFoldDB" id="A0A554VAS4"/>
<accession>A0A554VAS4</accession>
<dbReference type="InterPro" id="IPR021686">
    <property type="entry name" value="DUF3268"/>
</dbReference>
<gene>
    <name evidence="1" type="ORF">FOF46_29565</name>
</gene>
<sequence>MILTSYQEDVLNAKICPYCKSTTEVVSETDVYGKQFKGRSMIRCRNLTNCGAYVGCHEDGRPLGRLANRQLRTYKREAHKWFDKLWREKYMERSEAYEKLADYLELPDEYTHIGMFQEKTCLKVIKWSKETYNNLKLRK</sequence>
<evidence type="ECO:0000313" key="1">
    <source>
        <dbReference type="EMBL" id="TSE03352.1"/>
    </source>
</evidence>
<proteinExistence type="predicted"/>
<dbReference type="EMBL" id="VLNR01000116">
    <property type="protein sequence ID" value="TSE03352.1"/>
    <property type="molecule type" value="Genomic_DNA"/>
</dbReference>
<dbReference type="Proteomes" id="UP000318833">
    <property type="component" value="Unassembled WGS sequence"/>
</dbReference>
<comment type="caution">
    <text evidence="1">The sequence shown here is derived from an EMBL/GenBank/DDBJ whole genome shotgun (WGS) entry which is preliminary data.</text>
</comment>
<name>A0A554VAS4_9FLAO</name>
<evidence type="ECO:0000313" key="2">
    <source>
        <dbReference type="Proteomes" id="UP000318833"/>
    </source>
</evidence>
<dbReference type="RefSeq" id="WP_143919043.1">
    <property type="nucleotide sequence ID" value="NZ_CANMXV010000119.1"/>
</dbReference>
<keyword evidence="2" id="KW-1185">Reference proteome</keyword>
<dbReference type="OrthoDB" id="1028010at2"/>
<organism evidence="1 2">
    <name type="scientific">Aquimarina algiphila</name>
    <dbReference type="NCBI Taxonomy" id="2047982"/>
    <lineage>
        <taxon>Bacteria</taxon>
        <taxon>Pseudomonadati</taxon>
        <taxon>Bacteroidota</taxon>
        <taxon>Flavobacteriia</taxon>
        <taxon>Flavobacteriales</taxon>
        <taxon>Flavobacteriaceae</taxon>
        <taxon>Aquimarina</taxon>
    </lineage>
</organism>